<dbReference type="InterPro" id="IPR009386">
    <property type="entry name" value="ZapG-like"/>
</dbReference>
<dbReference type="RefSeq" id="WP_132952848.1">
    <property type="nucleotide sequence ID" value="NZ_CP091507.1"/>
</dbReference>
<sequence length="184" mass="19704">MNADLPWGLQLALAALAGLALGLLAMWLILRQNSAKQKAHEALAQQFSDYRHKVDQHFVDTAAAVDELNRSYQKVVQHLSAGAQTLMGKEALQEQLAQRSNKAVTVSYLAAAAVEPLAQESDAGAAVQAAAAASEPVLPADKEIIPPPIDPEEQEPVSDVPVIDAPPTLAIEEEDEHEPKVPRI</sequence>
<reference evidence="16" key="3">
    <citation type="journal article" date="2022" name="Res Sq">
        <title>Evolution of multicellular longitudinally dividing oral cavity symbionts (Neisseriaceae).</title>
        <authorList>
            <person name="Nyongesa S."/>
            <person name="Weber P."/>
            <person name="Bernet E."/>
            <person name="Pullido F."/>
            <person name="Nieckarz M."/>
            <person name="Delaby M."/>
            <person name="Nieves C."/>
            <person name="Viehboeck T."/>
            <person name="Krause N."/>
            <person name="Rivera-Millot A."/>
            <person name="Nakamura A."/>
            <person name="Vischer N."/>
            <person name="VanNieuwenhze M."/>
            <person name="Brun Y."/>
            <person name="Cava F."/>
            <person name="Bulgheresi S."/>
            <person name="Veyrier F."/>
        </authorList>
    </citation>
    <scope>NUCLEOTIDE SEQUENCE</scope>
    <source>
        <strain evidence="16">1258/02</strain>
    </source>
</reference>
<evidence type="ECO:0000256" key="13">
    <source>
        <dbReference type="SAM" id="MobiDB-lite"/>
    </source>
</evidence>
<dbReference type="GO" id="GO:0008360">
    <property type="term" value="P:regulation of cell shape"/>
    <property type="evidence" value="ECO:0007669"/>
    <property type="project" value="UniProtKB-KW"/>
</dbReference>
<comment type="subcellular location">
    <subcellularLocation>
        <location evidence="1">Cell inner membrane</location>
        <topology evidence="1">Single-pass membrane protein</topology>
    </subcellularLocation>
</comment>
<evidence type="ECO:0000256" key="12">
    <source>
        <dbReference type="ARBA" id="ARBA00035727"/>
    </source>
</evidence>
<feature type="region of interest" description="Disordered" evidence="13">
    <location>
        <begin position="136"/>
        <end position="161"/>
    </location>
</feature>
<accession>A0AAE9GT02</accession>
<evidence type="ECO:0000256" key="10">
    <source>
        <dbReference type="ARBA" id="ARBA00035657"/>
    </source>
</evidence>
<dbReference type="PANTHER" id="PTHR39579:SF1">
    <property type="entry name" value="INNER MEMBRANE PROTEIN YHCB"/>
    <property type="match status" value="1"/>
</dbReference>
<keyword evidence="2" id="KW-1003">Cell membrane</keyword>
<keyword evidence="5 14" id="KW-0812">Transmembrane</keyword>
<dbReference type="GO" id="GO:0005886">
    <property type="term" value="C:plasma membrane"/>
    <property type="evidence" value="ECO:0007669"/>
    <property type="project" value="UniProtKB-SubCell"/>
</dbReference>
<evidence type="ECO:0000313" key="17">
    <source>
        <dbReference type="Proteomes" id="UP000294721"/>
    </source>
</evidence>
<evidence type="ECO:0000256" key="14">
    <source>
        <dbReference type="SAM" id="Phobius"/>
    </source>
</evidence>
<keyword evidence="7 14" id="KW-1133">Transmembrane helix</keyword>
<dbReference type="AlphaFoldDB" id="A0AAE9GT02"/>
<evidence type="ECO:0000256" key="4">
    <source>
        <dbReference type="ARBA" id="ARBA00022618"/>
    </source>
</evidence>
<evidence type="ECO:0000256" key="3">
    <source>
        <dbReference type="ARBA" id="ARBA00022519"/>
    </source>
</evidence>
<evidence type="ECO:0000256" key="2">
    <source>
        <dbReference type="ARBA" id="ARBA00022475"/>
    </source>
</evidence>
<keyword evidence="4" id="KW-0132">Cell division</keyword>
<dbReference type="EMBL" id="SLXE01000004">
    <property type="protein sequence ID" value="TCP09178.1"/>
    <property type="molecule type" value="Genomic_DNA"/>
</dbReference>
<organism evidence="16 18">
    <name type="scientific">Uruburuella suis</name>
    <dbReference type="NCBI Taxonomy" id="252130"/>
    <lineage>
        <taxon>Bacteria</taxon>
        <taxon>Pseudomonadati</taxon>
        <taxon>Pseudomonadota</taxon>
        <taxon>Betaproteobacteria</taxon>
        <taxon>Neisseriales</taxon>
        <taxon>Neisseriaceae</taxon>
        <taxon>Uruburuella</taxon>
    </lineage>
</organism>
<evidence type="ECO:0000256" key="5">
    <source>
        <dbReference type="ARBA" id="ARBA00022692"/>
    </source>
</evidence>
<evidence type="ECO:0000256" key="1">
    <source>
        <dbReference type="ARBA" id="ARBA00004377"/>
    </source>
</evidence>
<feature type="transmembrane region" description="Helical" evidence="14">
    <location>
        <begin position="12"/>
        <end position="30"/>
    </location>
</feature>
<protein>
    <recommendedName>
        <fullName evidence="11">Z-ring associated protein G</fullName>
    </recommendedName>
    <alternativeName>
        <fullName evidence="12">Cell division protein ZapG</fullName>
    </alternativeName>
</protein>
<evidence type="ECO:0000256" key="8">
    <source>
        <dbReference type="ARBA" id="ARBA00023136"/>
    </source>
</evidence>
<keyword evidence="8 14" id="KW-0472">Membrane</keyword>
<keyword evidence="3" id="KW-0997">Cell inner membrane</keyword>
<reference evidence="16" key="2">
    <citation type="submission" date="2021-12" db="EMBL/GenBank/DDBJ databases">
        <authorList>
            <person name="Veyrier F.J."/>
        </authorList>
    </citation>
    <scope>NUCLEOTIDE SEQUENCE</scope>
    <source>
        <strain evidence="16">1258/02</strain>
    </source>
</reference>
<keyword evidence="6" id="KW-0133">Cell shape</keyword>
<evidence type="ECO:0000256" key="7">
    <source>
        <dbReference type="ARBA" id="ARBA00022989"/>
    </source>
</evidence>
<evidence type="ECO:0000313" key="15">
    <source>
        <dbReference type="EMBL" id="TCP09178.1"/>
    </source>
</evidence>
<dbReference type="Pfam" id="PF06295">
    <property type="entry name" value="ZapG-like"/>
    <property type="match status" value="1"/>
</dbReference>
<evidence type="ECO:0000256" key="9">
    <source>
        <dbReference type="ARBA" id="ARBA00023306"/>
    </source>
</evidence>
<dbReference type="KEGG" id="usu:LVJ78_10220"/>
<keyword evidence="17" id="KW-1185">Reference proteome</keyword>
<dbReference type="Proteomes" id="UP000829756">
    <property type="component" value="Chromosome"/>
</dbReference>
<dbReference type="GO" id="GO:0051301">
    <property type="term" value="P:cell division"/>
    <property type="evidence" value="ECO:0007669"/>
    <property type="project" value="UniProtKB-KW"/>
</dbReference>
<reference evidence="15 17" key="1">
    <citation type="submission" date="2019-03" db="EMBL/GenBank/DDBJ databases">
        <title>Genomic Encyclopedia of Type Strains, Phase IV (KMG-IV): sequencing the most valuable type-strain genomes for metagenomic binning, comparative biology and taxonomic classification.</title>
        <authorList>
            <person name="Goeker M."/>
        </authorList>
    </citation>
    <scope>NUCLEOTIDE SEQUENCE [LARGE SCALE GENOMIC DNA]</scope>
    <source>
        <strain evidence="15 17">DSM 17474</strain>
    </source>
</reference>
<keyword evidence="9" id="KW-0131">Cell cycle</keyword>
<evidence type="ECO:0000313" key="18">
    <source>
        <dbReference type="Proteomes" id="UP000829756"/>
    </source>
</evidence>
<evidence type="ECO:0000313" key="16">
    <source>
        <dbReference type="EMBL" id="UOO79057.1"/>
    </source>
</evidence>
<dbReference type="EMBL" id="CP091507">
    <property type="protein sequence ID" value="UOO79057.1"/>
    <property type="molecule type" value="Genomic_DNA"/>
</dbReference>
<comment type="similarity">
    <text evidence="10">Belongs to the ZapG family.</text>
</comment>
<name>A0AAE9GT02_9NEIS</name>
<dbReference type="Proteomes" id="UP000294721">
    <property type="component" value="Unassembled WGS sequence"/>
</dbReference>
<dbReference type="PANTHER" id="PTHR39579">
    <property type="entry name" value="INNER MEMBRANE PROTEIN YHCB"/>
    <property type="match status" value="1"/>
</dbReference>
<gene>
    <name evidence="15" type="ORF">EV680_10443</name>
    <name evidence="16" type="ORF">LVJ78_10220</name>
</gene>
<evidence type="ECO:0000256" key="6">
    <source>
        <dbReference type="ARBA" id="ARBA00022960"/>
    </source>
</evidence>
<proteinExistence type="inferred from homology"/>
<evidence type="ECO:0000256" key="11">
    <source>
        <dbReference type="ARBA" id="ARBA00035703"/>
    </source>
</evidence>